<organism evidence="1 2">
    <name type="scientific">Xanthocytophaga flava</name>
    <dbReference type="NCBI Taxonomy" id="3048013"/>
    <lineage>
        <taxon>Bacteria</taxon>
        <taxon>Pseudomonadati</taxon>
        <taxon>Bacteroidota</taxon>
        <taxon>Cytophagia</taxon>
        <taxon>Cytophagales</taxon>
        <taxon>Rhodocytophagaceae</taxon>
        <taxon>Xanthocytophaga</taxon>
    </lineage>
</organism>
<reference evidence="1 2" key="1">
    <citation type="submission" date="2023-05" db="EMBL/GenBank/DDBJ databases">
        <authorList>
            <person name="Zhang X."/>
        </authorList>
    </citation>
    <scope>NUCLEOTIDE SEQUENCE [LARGE SCALE GENOMIC DNA]</scope>
    <source>
        <strain evidence="1 2">DM2B3-1</strain>
    </source>
</reference>
<name>A0ABT7CMK9_9BACT</name>
<proteinExistence type="predicted"/>
<sequence length="183" mass="21662">MALYPTFYIRIPNFEEVLKVLHSNQRPFEEYFISELQDTIHYPIIFKKEGYFDPRTDQMGNRRYVEYYAMTLDASIKYTINFGISKQFNYFFYVGSRGMATKNDYLLFSTVYYLLKKLLSIGCREINLEDICLDILTQINIEEDIDTFFSDTSYLGLGSKIIDLIKVPFNVAAVRSDFPEIWR</sequence>
<dbReference type="RefSeq" id="WP_313998637.1">
    <property type="nucleotide sequence ID" value="NZ_JASJOT010000012.1"/>
</dbReference>
<evidence type="ECO:0000313" key="1">
    <source>
        <dbReference type="EMBL" id="MDJ1494989.1"/>
    </source>
</evidence>
<dbReference type="EMBL" id="JASJOT010000012">
    <property type="protein sequence ID" value="MDJ1494989.1"/>
    <property type="molecule type" value="Genomic_DNA"/>
</dbReference>
<comment type="caution">
    <text evidence="1">The sequence shown here is derived from an EMBL/GenBank/DDBJ whole genome shotgun (WGS) entry which is preliminary data.</text>
</comment>
<dbReference type="Proteomes" id="UP001228581">
    <property type="component" value="Unassembled WGS sequence"/>
</dbReference>
<evidence type="ECO:0000313" key="2">
    <source>
        <dbReference type="Proteomes" id="UP001228581"/>
    </source>
</evidence>
<gene>
    <name evidence="1" type="ORF">QNI19_18770</name>
</gene>
<accession>A0ABT7CMK9</accession>
<protein>
    <submittedName>
        <fullName evidence="1">Uncharacterized protein</fullName>
    </submittedName>
</protein>
<keyword evidence="2" id="KW-1185">Reference proteome</keyword>